<protein>
    <recommendedName>
        <fullName evidence="1">BTB domain-containing protein</fullName>
    </recommendedName>
</protein>
<dbReference type="AlphaFoldDB" id="A0A5M3M6S7"/>
<gene>
    <name evidence="2" type="ORF">CONPUDRAFT_147259</name>
</gene>
<dbReference type="OrthoDB" id="71307at2759"/>
<dbReference type="Gene3D" id="3.30.710.10">
    <property type="entry name" value="Potassium Channel Kv1.1, Chain A"/>
    <property type="match status" value="1"/>
</dbReference>
<name>A0A5M3M6S7_CONPW</name>
<dbReference type="Proteomes" id="UP000053558">
    <property type="component" value="Unassembled WGS sequence"/>
</dbReference>
<dbReference type="Pfam" id="PF00651">
    <property type="entry name" value="BTB"/>
    <property type="match status" value="1"/>
</dbReference>
<dbReference type="KEGG" id="cput:CONPUDRAFT_147259"/>
<dbReference type="SMART" id="SM00225">
    <property type="entry name" value="BTB"/>
    <property type="match status" value="1"/>
</dbReference>
<dbReference type="SUPFAM" id="SSF54695">
    <property type="entry name" value="POZ domain"/>
    <property type="match status" value="1"/>
</dbReference>
<reference evidence="3" key="1">
    <citation type="journal article" date="2012" name="Science">
        <title>The Paleozoic origin of enzymatic lignin decomposition reconstructed from 31 fungal genomes.</title>
        <authorList>
            <person name="Floudas D."/>
            <person name="Binder M."/>
            <person name="Riley R."/>
            <person name="Barry K."/>
            <person name="Blanchette R.A."/>
            <person name="Henrissat B."/>
            <person name="Martinez A.T."/>
            <person name="Otillar R."/>
            <person name="Spatafora J.W."/>
            <person name="Yadav J.S."/>
            <person name="Aerts A."/>
            <person name="Benoit I."/>
            <person name="Boyd A."/>
            <person name="Carlson A."/>
            <person name="Copeland A."/>
            <person name="Coutinho P.M."/>
            <person name="de Vries R.P."/>
            <person name="Ferreira P."/>
            <person name="Findley K."/>
            <person name="Foster B."/>
            <person name="Gaskell J."/>
            <person name="Glotzer D."/>
            <person name="Gorecki P."/>
            <person name="Heitman J."/>
            <person name="Hesse C."/>
            <person name="Hori C."/>
            <person name="Igarashi K."/>
            <person name="Jurgens J.A."/>
            <person name="Kallen N."/>
            <person name="Kersten P."/>
            <person name="Kohler A."/>
            <person name="Kuees U."/>
            <person name="Kumar T.K.A."/>
            <person name="Kuo A."/>
            <person name="LaButti K."/>
            <person name="Larrondo L.F."/>
            <person name="Lindquist E."/>
            <person name="Ling A."/>
            <person name="Lombard V."/>
            <person name="Lucas S."/>
            <person name="Lundell T."/>
            <person name="Martin R."/>
            <person name="McLaughlin D.J."/>
            <person name="Morgenstern I."/>
            <person name="Morin E."/>
            <person name="Murat C."/>
            <person name="Nagy L.G."/>
            <person name="Nolan M."/>
            <person name="Ohm R.A."/>
            <person name="Patyshakuliyeva A."/>
            <person name="Rokas A."/>
            <person name="Ruiz-Duenas F.J."/>
            <person name="Sabat G."/>
            <person name="Salamov A."/>
            <person name="Samejima M."/>
            <person name="Schmutz J."/>
            <person name="Slot J.C."/>
            <person name="St John F."/>
            <person name="Stenlid J."/>
            <person name="Sun H."/>
            <person name="Sun S."/>
            <person name="Syed K."/>
            <person name="Tsang A."/>
            <person name="Wiebenga A."/>
            <person name="Young D."/>
            <person name="Pisabarro A."/>
            <person name="Eastwood D.C."/>
            <person name="Martin F."/>
            <person name="Cullen D."/>
            <person name="Grigoriev I.V."/>
            <person name="Hibbett D.S."/>
        </authorList>
    </citation>
    <scope>NUCLEOTIDE SEQUENCE [LARGE SCALE GENOMIC DNA]</scope>
    <source>
        <strain evidence="3">RWD-64-598 SS2</strain>
    </source>
</reference>
<dbReference type="RefSeq" id="XP_007774501.1">
    <property type="nucleotide sequence ID" value="XM_007776311.1"/>
</dbReference>
<evidence type="ECO:0000313" key="3">
    <source>
        <dbReference type="Proteomes" id="UP000053558"/>
    </source>
</evidence>
<dbReference type="InterPro" id="IPR000210">
    <property type="entry name" value="BTB/POZ_dom"/>
</dbReference>
<organism evidence="2 3">
    <name type="scientific">Coniophora puteana (strain RWD-64-598)</name>
    <name type="common">Brown rot fungus</name>
    <dbReference type="NCBI Taxonomy" id="741705"/>
    <lineage>
        <taxon>Eukaryota</taxon>
        <taxon>Fungi</taxon>
        <taxon>Dikarya</taxon>
        <taxon>Basidiomycota</taxon>
        <taxon>Agaricomycotina</taxon>
        <taxon>Agaricomycetes</taxon>
        <taxon>Agaricomycetidae</taxon>
        <taxon>Boletales</taxon>
        <taxon>Coniophorineae</taxon>
        <taxon>Coniophoraceae</taxon>
        <taxon>Coniophora</taxon>
    </lineage>
</organism>
<dbReference type="InterPro" id="IPR011333">
    <property type="entry name" value="SKP1/BTB/POZ_sf"/>
</dbReference>
<accession>A0A5M3M6S7</accession>
<evidence type="ECO:0000259" key="1">
    <source>
        <dbReference type="SMART" id="SM00225"/>
    </source>
</evidence>
<evidence type="ECO:0000313" key="2">
    <source>
        <dbReference type="EMBL" id="EIW75062.1"/>
    </source>
</evidence>
<dbReference type="GeneID" id="19202304"/>
<dbReference type="EMBL" id="JH711589">
    <property type="protein sequence ID" value="EIW75062.1"/>
    <property type="molecule type" value="Genomic_DNA"/>
</dbReference>
<comment type="caution">
    <text evidence="2">The sequence shown here is derived from an EMBL/GenBank/DDBJ whole genome shotgun (WGS) entry which is preliminary data.</text>
</comment>
<sequence>MTSSVQVTTLDHPYSAPHPACQAKAPFDDPEAEIILRSSDNVEFRVFKLFLAFSSSIFRDMLSLPQPSDDPQTVDLTESSTVLRLFLLCCYPVTCLPTYPFQPSDIADVAEAAQKYDAPSVTTYLRQIILSPHNLQNKSVAAFAVCDRFQWREEAKKAAFHTLKHRLPTATGKRTQRAQQWFLESNAIPEALFIQLTDYHSRCGTAASNVGKELRWAISFPTKRPRHQCERVSVPRYSGFNTGGSITLPEWFADFVKETSELFAGDPDVQSVLADHRVSDALLIAGADCSGCRSAAPVFMQNNFVPQYRSRVEKALEEVELYT</sequence>
<keyword evidence="3" id="KW-1185">Reference proteome</keyword>
<dbReference type="CDD" id="cd18186">
    <property type="entry name" value="BTB_POZ_ZBTB_KLHL-like"/>
    <property type="match status" value="1"/>
</dbReference>
<feature type="domain" description="BTB" evidence="1">
    <location>
        <begin position="32"/>
        <end position="133"/>
    </location>
</feature>
<proteinExistence type="predicted"/>